<accession>A0ACC2J1L7</accession>
<protein>
    <submittedName>
        <fullName evidence="1">Uncharacterized protein</fullName>
    </submittedName>
</protein>
<keyword evidence="2" id="KW-1185">Reference proteome</keyword>
<evidence type="ECO:0000313" key="2">
    <source>
        <dbReference type="Proteomes" id="UP001153334"/>
    </source>
</evidence>
<dbReference type="EMBL" id="JAPESX010000426">
    <property type="protein sequence ID" value="KAJ8121370.1"/>
    <property type="molecule type" value="Genomic_DNA"/>
</dbReference>
<gene>
    <name evidence="1" type="ORF">ONZ43_g2157</name>
</gene>
<name>A0ACC2J1L7_9PEZI</name>
<reference evidence="1" key="1">
    <citation type="submission" date="2022-11" db="EMBL/GenBank/DDBJ databases">
        <title>Genome Sequence of Nemania bipapillata.</title>
        <authorList>
            <person name="Buettner E."/>
        </authorList>
    </citation>
    <scope>NUCLEOTIDE SEQUENCE</scope>
    <source>
        <strain evidence="1">CP14</strain>
    </source>
</reference>
<sequence>MASQLQTLLKLFKRKEAPPLACYMTLDQDHNHVHTAACFIDVQPLAVAEIFQSQGCKACAPAMPTILEATQNPNLQVLTYDVTFFDHLGWEDTFANARWDARLKNYVKKWGRNALYTPMVVVNGVADGGSAGGSKEEIDAVVQRARDIAHVMDWHIHIDANDTNVKIDSDKLEVARHDVLVIVYEDKTETIKIGKGPNKGKKVPHKNIVKDIVKIGDWTGGNMIYDLPVSPAQMALGTAAIAIVQEPLSGPIVAVTKII</sequence>
<comment type="caution">
    <text evidence="1">The sequence shown here is derived from an EMBL/GenBank/DDBJ whole genome shotgun (WGS) entry which is preliminary data.</text>
</comment>
<dbReference type="Proteomes" id="UP001153334">
    <property type="component" value="Unassembled WGS sequence"/>
</dbReference>
<proteinExistence type="predicted"/>
<organism evidence="1 2">
    <name type="scientific">Nemania bipapillata</name>
    <dbReference type="NCBI Taxonomy" id="110536"/>
    <lineage>
        <taxon>Eukaryota</taxon>
        <taxon>Fungi</taxon>
        <taxon>Dikarya</taxon>
        <taxon>Ascomycota</taxon>
        <taxon>Pezizomycotina</taxon>
        <taxon>Sordariomycetes</taxon>
        <taxon>Xylariomycetidae</taxon>
        <taxon>Xylariales</taxon>
        <taxon>Xylariaceae</taxon>
        <taxon>Nemania</taxon>
    </lineage>
</organism>
<evidence type="ECO:0000313" key="1">
    <source>
        <dbReference type="EMBL" id="KAJ8121370.1"/>
    </source>
</evidence>